<feature type="region of interest" description="Disordered" evidence="1">
    <location>
        <begin position="672"/>
        <end position="721"/>
    </location>
</feature>
<reference evidence="2" key="1">
    <citation type="submission" date="2020-05" db="EMBL/GenBank/DDBJ databases">
        <title>Mycena genomes resolve the evolution of fungal bioluminescence.</title>
        <authorList>
            <person name="Tsai I.J."/>
        </authorList>
    </citation>
    <scope>NUCLEOTIDE SEQUENCE</scope>
    <source>
        <strain evidence="2">CCC161011</strain>
    </source>
</reference>
<dbReference type="AlphaFoldDB" id="A0A8H6YGB7"/>
<evidence type="ECO:0000256" key="1">
    <source>
        <dbReference type="SAM" id="MobiDB-lite"/>
    </source>
</evidence>
<name>A0A8H6YGB7_9AGAR</name>
<gene>
    <name evidence="2" type="ORF">MVEN_00823100</name>
</gene>
<dbReference type="OrthoDB" id="270584at2759"/>
<accession>A0A8H6YGB7</accession>
<dbReference type="EMBL" id="JACAZI010000006">
    <property type="protein sequence ID" value="KAF7357771.1"/>
    <property type="molecule type" value="Genomic_DNA"/>
</dbReference>
<dbReference type="Gene3D" id="3.40.50.300">
    <property type="entry name" value="P-loop containing nucleotide triphosphate hydrolases"/>
    <property type="match status" value="1"/>
</dbReference>
<evidence type="ECO:0000313" key="2">
    <source>
        <dbReference type="EMBL" id="KAF7357771.1"/>
    </source>
</evidence>
<dbReference type="GO" id="GO:0016787">
    <property type="term" value="F:hydrolase activity"/>
    <property type="evidence" value="ECO:0007669"/>
    <property type="project" value="UniProtKB-KW"/>
</dbReference>
<dbReference type="Proteomes" id="UP000620124">
    <property type="component" value="Unassembled WGS sequence"/>
</dbReference>
<proteinExistence type="predicted"/>
<comment type="caution">
    <text evidence="2">The sequence shown here is derived from an EMBL/GenBank/DDBJ whole genome shotgun (WGS) entry which is preliminary data.</text>
</comment>
<keyword evidence="2" id="KW-0378">Hydrolase</keyword>
<keyword evidence="3" id="KW-1185">Reference proteome</keyword>
<protein>
    <submittedName>
        <fullName evidence="2">p-loop containing nucleoside triphosphate hydrolase protein</fullName>
    </submittedName>
</protein>
<organism evidence="2 3">
    <name type="scientific">Mycena venus</name>
    <dbReference type="NCBI Taxonomy" id="2733690"/>
    <lineage>
        <taxon>Eukaryota</taxon>
        <taxon>Fungi</taxon>
        <taxon>Dikarya</taxon>
        <taxon>Basidiomycota</taxon>
        <taxon>Agaricomycotina</taxon>
        <taxon>Agaricomycetes</taxon>
        <taxon>Agaricomycetidae</taxon>
        <taxon>Agaricales</taxon>
        <taxon>Marasmiineae</taxon>
        <taxon>Mycenaceae</taxon>
        <taxon>Mycena</taxon>
    </lineage>
</organism>
<sequence length="721" mass="81004">MSEGTTPFPLKGWQEDAIQACMDAIHAGRTKIGVQIAYEQSNMLAGLVDRMLPNLNAKQILVVAEGEGGHQRMAHKILQQYPLWTVETHNNDKVETLLVSKADVFLTSYDGMIKDAKTARRHARNTEKGIKSKTRDAFEGRHDKSAVKVVILSDVDEFKSFDSFLSLLKPPCPPDADDPPPFPIIIGTSSTDDLYALKRLGFFEEVVYQRTFLDHLQETWGCNALFAAVPTHLGLRKVRIKVKSEFQDAGISKVMRQPFVVQKVVKEWLERAASRKSTLVYCVDDPHAKKLALAFKAAGIDARQMPRSLVEAEANTSERLFHDELMTAFDAGEFPVLLVSHGKEVVISRIDCVLLAAPAIDRQIVISSGMKPSPDTAKEDCLIIDIVDVNIKRSPAYSTCRLFQLEPHEIDGKPPHVLRQLSKQKALAAFEAIPPKPHVPPPPPPAACNSCRSDRPGRCAFKAPNQEEVDSTLKSVNQFFKKRRWVRCARYVYVHDCFEKGHAILRRVKVKDETLYEAYLSSRRLLEGTPAAGHGEARKLSVPARLEDVLQQLSSFLDQRTPARPNHPLGKASALQLTMLKELCPEETMSHVIFEGEPMQRDALFEWLTGAEASNAIARLRYRQEPDFPPFTYAEQEVIVTRIRNHKLPGEKIARKNAQREAMWIRKKEEAAHQREELAKHDDASGRNKMAAKRLETAKATRAKVGLEGQAKKQSMSEETE</sequence>
<feature type="compositionally biased region" description="Basic and acidic residues" evidence="1">
    <location>
        <begin position="672"/>
        <end position="686"/>
    </location>
</feature>
<dbReference type="InterPro" id="IPR027417">
    <property type="entry name" value="P-loop_NTPase"/>
</dbReference>
<evidence type="ECO:0000313" key="3">
    <source>
        <dbReference type="Proteomes" id="UP000620124"/>
    </source>
</evidence>